<sequence length="233" mass="25181">MSILPQYQRIPDNDNDDVHPGGKDTRLSFGDSDSQPPGYPPEASSSSAAIPASQSTGPSVIYSFRPRYPVQAERQHAMGVLFPTRAGATDFAQRTFPVLANYPPERIEFLLLVDVPDAHHTSKSWVIASDEAWVGFGENPPARIRVQVADGPKDAKRLESPLMGRTGRERKACIVISIIAASLVGVLLLVAAIGLAASMKHSHSRRPAPLIAVPRQARISPLWHALKDSDPAA</sequence>
<evidence type="ECO:0000313" key="3">
    <source>
        <dbReference type="EMBL" id="RSH93504.1"/>
    </source>
</evidence>
<name>A0A427YQW1_9TREE</name>
<dbReference type="Proteomes" id="UP000279259">
    <property type="component" value="Unassembled WGS sequence"/>
</dbReference>
<dbReference type="OrthoDB" id="2558924at2759"/>
<feature type="compositionally biased region" description="Low complexity" evidence="1">
    <location>
        <begin position="41"/>
        <end position="55"/>
    </location>
</feature>
<accession>A0A427YQW1</accession>
<comment type="caution">
    <text evidence="3">The sequence shown here is derived from an EMBL/GenBank/DDBJ whole genome shotgun (WGS) entry which is preliminary data.</text>
</comment>
<keyword evidence="2" id="KW-1133">Transmembrane helix</keyword>
<keyword evidence="2" id="KW-0472">Membrane</keyword>
<gene>
    <name evidence="3" type="ORF">EHS25_007860</name>
</gene>
<dbReference type="AlphaFoldDB" id="A0A427YQW1"/>
<keyword evidence="4" id="KW-1185">Reference proteome</keyword>
<evidence type="ECO:0000313" key="4">
    <source>
        <dbReference type="Proteomes" id="UP000279259"/>
    </source>
</evidence>
<evidence type="ECO:0000256" key="1">
    <source>
        <dbReference type="SAM" id="MobiDB-lite"/>
    </source>
</evidence>
<proteinExistence type="predicted"/>
<evidence type="ECO:0000256" key="2">
    <source>
        <dbReference type="SAM" id="Phobius"/>
    </source>
</evidence>
<feature type="compositionally biased region" description="Basic and acidic residues" evidence="1">
    <location>
        <begin position="16"/>
        <end position="26"/>
    </location>
</feature>
<feature type="region of interest" description="Disordered" evidence="1">
    <location>
        <begin position="1"/>
        <end position="56"/>
    </location>
</feature>
<reference evidence="3 4" key="1">
    <citation type="submission" date="2018-11" db="EMBL/GenBank/DDBJ databases">
        <title>Genome sequence of Saitozyma podzolica DSM 27192.</title>
        <authorList>
            <person name="Aliyu H."/>
            <person name="Gorte O."/>
            <person name="Ochsenreither K."/>
        </authorList>
    </citation>
    <scope>NUCLEOTIDE SEQUENCE [LARGE SCALE GENOMIC DNA]</scope>
    <source>
        <strain evidence="3 4">DSM 27192</strain>
    </source>
</reference>
<keyword evidence="2" id="KW-0812">Transmembrane</keyword>
<protein>
    <submittedName>
        <fullName evidence="3">Uncharacterized protein</fullName>
    </submittedName>
</protein>
<feature type="transmembrane region" description="Helical" evidence="2">
    <location>
        <begin position="174"/>
        <end position="197"/>
    </location>
</feature>
<organism evidence="3 4">
    <name type="scientific">Saitozyma podzolica</name>
    <dbReference type="NCBI Taxonomy" id="1890683"/>
    <lineage>
        <taxon>Eukaryota</taxon>
        <taxon>Fungi</taxon>
        <taxon>Dikarya</taxon>
        <taxon>Basidiomycota</taxon>
        <taxon>Agaricomycotina</taxon>
        <taxon>Tremellomycetes</taxon>
        <taxon>Tremellales</taxon>
        <taxon>Trimorphomycetaceae</taxon>
        <taxon>Saitozyma</taxon>
    </lineage>
</organism>
<dbReference type="EMBL" id="RSCD01000004">
    <property type="protein sequence ID" value="RSH93504.1"/>
    <property type="molecule type" value="Genomic_DNA"/>
</dbReference>